<dbReference type="EMBL" id="VCQU01000011">
    <property type="protein sequence ID" value="NMN98602.1"/>
    <property type="molecule type" value="Genomic_DNA"/>
</dbReference>
<keyword evidence="2" id="KW-1185">Reference proteome</keyword>
<dbReference type="Proteomes" id="UP000535543">
    <property type="component" value="Unassembled WGS sequence"/>
</dbReference>
<sequence length="625" mass="67301">MRRAVGLRDIFPSLRSPRPRKFGFGAALLVLPLAVGLTPEVSVAPANATPAFHQETPGGATVQSVTWLNDRRVALFINSPSMAAPVQVQLLLARDWNAHPEARFPSLLMLDGLRAQTTENGWTLDAKAEPFFADKNVNVVLPVGGQSSFYSDWLQSDKGVNYQWETFLTKELPPLLESQWRTTNVRGVEGLSMGGTSAMFLAARNPGFVKYAASYSGFLTTTSLGMPQAIQYAMNDAGGFNSGAMWGPPSNPAWAEHDPYQIADKLKGVSLYVSSGSGSTGPFDQASGIPGVSTNFAGMGLEILARLTSQNFATRLNKLGIPAQVNYRPSGTHSWPYWDFEMRQSWPQAATALGVEVDKPACAPAGAIADVVAANNWVGDCLTGEYNVAGGVAQDFRSGRVFFSSATGPQVVSGRIGGAYQLSGAANGPLGLPVGAELPAPDGRGRFQNFQNGLIYWTPQTGAHAVRGAILDEWGKQGFEHGPLGYPTADEVKTPNKDGVVQGFEIGAMYFSPKTGTNRVQGLILGKYASMGYEDSWLGFPKTSERNVKDFGKFNEFENGVVYWSPLSGAWAIRNGPIYDAWKSVGYENGRLGFPTGDEFIIPGGIQQNFQLGYITVKDNKPEIH</sequence>
<reference evidence="1 2" key="1">
    <citation type="submission" date="2019-05" db="EMBL/GenBank/DDBJ databases">
        <authorList>
            <person name="Lee S.D."/>
        </authorList>
    </citation>
    <scope>NUCLEOTIDE SEQUENCE [LARGE SCALE GENOMIC DNA]</scope>
    <source>
        <strain evidence="1 2">YC2-7</strain>
    </source>
</reference>
<organism evidence="1 2">
    <name type="scientific">Antrihabitans stalactiti</name>
    <dbReference type="NCBI Taxonomy" id="2584121"/>
    <lineage>
        <taxon>Bacteria</taxon>
        <taxon>Bacillati</taxon>
        <taxon>Actinomycetota</taxon>
        <taxon>Actinomycetes</taxon>
        <taxon>Mycobacteriales</taxon>
        <taxon>Nocardiaceae</taxon>
        <taxon>Antrihabitans</taxon>
    </lineage>
</organism>
<dbReference type="GO" id="GO:0016747">
    <property type="term" value="F:acyltransferase activity, transferring groups other than amino-acyl groups"/>
    <property type="evidence" value="ECO:0007669"/>
    <property type="project" value="TreeGrafter"/>
</dbReference>
<dbReference type="Pfam" id="PF08310">
    <property type="entry name" value="LGFP"/>
    <property type="match status" value="4"/>
</dbReference>
<proteinExistence type="predicted"/>
<protein>
    <submittedName>
        <fullName evidence="1">Esterase</fullName>
    </submittedName>
</protein>
<dbReference type="RefSeq" id="WP_169593092.1">
    <property type="nucleotide sequence ID" value="NZ_VCQU01000011.1"/>
</dbReference>
<evidence type="ECO:0000313" key="2">
    <source>
        <dbReference type="Proteomes" id="UP000535543"/>
    </source>
</evidence>
<name>A0A848KPS7_9NOCA</name>
<dbReference type="Gene3D" id="3.40.50.1820">
    <property type="entry name" value="alpha/beta hydrolase"/>
    <property type="match status" value="1"/>
</dbReference>
<dbReference type="PANTHER" id="PTHR48098:SF1">
    <property type="entry name" value="DIACYLGLYCEROL ACYLTRANSFERASE_MYCOLYLTRANSFERASE AG85A"/>
    <property type="match status" value="1"/>
</dbReference>
<dbReference type="SUPFAM" id="SSF53474">
    <property type="entry name" value="alpha/beta-Hydrolases"/>
    <property type="match status" value="1"/>
</dbReference>
<comment type="caution">
    <text evidence="1">The sequence shown here is derived from an EMBL/GenBank/DDBJ whole genome shotgun (WGS) entry which is preliminary data.</text>
</comment>
<accession>A0A848KPS7</accession>
<dbReference type="Pfam" id="PF00756">
    <property type="entry name" value="Esterase"/>
    <property type="match status" value="1"/>
</dbReference>
<dbReference type="InterPro" id="IPR029058">
    <property type="entry name" value="AB_hydrolase_fold"/>
</dbReference>
<reference evidence="1 2" key="2">
    <citation type="submission" date="2020-06" db="EMBL/GenBank/DDBJ databases">
        <title>Antribacter stalactiti gen. nov., sp. nov., a new member of the family Nacardiaceae isolated from a cave.</title>
        <authorList>
            <person name="Kim I.S."/>
        </authorList>
    </citation>
    <scope>NUCLEOTIDE SEQUENCE [LARGE SCALE GENOMIC DNA]</scope>
    <source>
        <strain evidence="1 2">YC2-7</strain>
    </source>
</reference>
<dbReference type="InterPro" id="IPR013207">
    <property type="entry name" value="LGFP"/>
</dbReference>
<evidence type="ECO:0000313" key="1">
    <source>
        <dbReference type="EMBL" id="NMN98602.1"/>
    </source>
</evidence>
<dbReference type="InterPro" id="IPR000801">
    <property type="entry name" value="Esterase-like"/>
</dbReference>
<dbReference type="PANTHER" id="PTHR48098">
    <property type="entry name" value="ENTEROCHELIN ESTERASE-RELATED"/>
    <property type="match status" value="1"/>
</dbReference>
<gene>
    <name evidence="1" type="ORF">FGL95_26560</name>
</gene>
<dbReference type="AlphaFoldDB" id="A0A848KPS7"/>
<dbReference type="InterPro" id="IPR050583">
    <property type="entry name" value="Mycobacterial_A85_antigen"/>
</dbReference>